<comment type="similarity">
    <text evidence="1">Belongs to the SCO1/2 family.</text>
</comment>
<evidence type="ECO:0000256" key="1">
    <source>
        <dbReference type="ARBA" id="ARBA00010996"/>
    </source>
</evidence>
<feature type="transmembrane region" description="Helical" evidence="5">
    <location>
        <begin position="12"/>
        <end position="30"/>
    </location>
</feature>
<dbReference type="KEGG" id="cbae:COR50_00920"/>
<feature type="disulfide bond" description="Redox-active" evidence="4">
    <location>
        <begin position="87"/>
        <end position="91"/>
    </location>
</feature>
<evidence type="ECO:0000313" key="7">
    <source>
        <dbReference type="EMBL" id="ATL45835.1"/>
    </source>
</evidence>
<feature type="binding site" evidence="3">
    <location>
        <position position="91"/>
    </location>
    <ligand>
        <name>Cu cation</name>
        <dbReference type="ChEBI" id="CHEBI:23378"/>
    </ligand>
</feature>
<organism evidence="7 8">
    <name type="scientific">Chitinophaga caeni</name>
    <dbReference type="NCBI Taxonomy" id="2029983"/>
    <lineage>
        <taxon>Bacteria</taxon>
        <taxon>Pseudomonadati</taxon>
        <taxon>Bacteroidota</taxon>
        <taxon>Chitinophagia</taxon>
        <taxon>Chitinophagales</taxon>
        <taxon>Chitinophagaceae</taxon>
        <taxon>Chitinophaga</taxon>
    </lineage>
</organism>
<accession>A0A291QPI9</accession>
<dbReference type="CDD" id="cd02968">
    <property type="entry name" value="SCO"/>
    <property type="match status" value="1"/>
</dbReference>
<dbReference type="EMBL" id="CP023777">
    <property type="protein sequence ID" value="ATL45835.1"/>
    <property type="molecule type" value="Genomic_DNA"/>
</dbReference>
<gene>
    <name evidence="7" type="ORF">COR50_00920</name>
</gene>
<feature type="binding site" evidence="3">
    <location>
        <position position="176"/>
    </location>
    <ligand>
        <name>Cu cation</name>
        <dbReference type="ChEBI" id="CHEBI:23378"/>
    </ligand>
</feature>
<evidence type="ECO:0000256" key="2">
    <source>
        <dbReference type="ARBA" id="ARBA00023008"/>
    </source>
</evidence>
<dbReference type="OrthoDB" id="9811998at2"/>
<keyword evidence="5" id="KW-0472">Membrane</keyword>
<keyword evidence="5" id="KW-1133">Transmembrane helix</keyword>
<dbReference type="InterPro" id="IPR036249">
    <property type="entry name" value="Thioredoxin-like_sf"/>
</dbReference>
<dbReference type="InterPro" id="IPR003782">
    <property type="entry name" value="SCO1/SenC"/>
</dbReference>
<dbReference type="Proteomes" id="UP000220133">
    <property type="component" value="Chromosome"/>
</dbReference>
<dbReference type="Gene3D" id="3.40.30.10">
    <property type="entry name" value="Glutaredoxin"/>
    <property type="match status" value="1"/>
</dbReference>
<dbReference type="Pfam" id="PF02630">
    <property type="entry name" value="SCO1-SenC"/>
    <property type="match status" value="1"/>
</dbReference>
<protein>
    <recommendedName>
        <fullName evidence="6">Thioredoxin domain-containing protein</fullName>
    </recommendedName>
</protein>
<keyword evidence="5" id="KW-0812">Transmembrane</keyword>
<feature type="domain" description="Thioredoxin" evidence="6">
    <location>
        <begin position="37"/>
        <end position="213"/>
    </location>
</feature>
<dbReference type="PANTHER" id="PTHR12151">
    <property type="entry name" value="ELECTRON TRANSPORT PROTIN SCO1/SENC FAMILY MEMBER"/>
    <property type="match status" value="1"/>
</dbReference>
<dbReference type="RefSeq" id="WP_098192225.1">
    <property type="nucleotide sequence ID" value="NZ_CP023777.1"/>
</dbReference>
<proteinExistence type="inferred from homology"/>
<dbReference type="PROSITE" id="PS51352">
    <property type="entry name" value="THIOREDOXIN_2"/>
    <property type="match status" value="1"/>
</dbReference>
<dbReference type="AlphaFoldDB" id="A0A291QPI9"/>
<dbReference type="InterPro" id="IPR013766">
    <property type="entry name" value="Thioredoxin_domain"/>
</dbReference>
<dbReference type="GO" id="GO:0046872">
    <property type="term" value="F:metal ion binding"/>
    <property type="evidence" value="ECO:0007669"/>
    <property type="project" value="UniProtKB-KW"/>
</dbReference>
<keyword evidence="8" id="KW-1185">Reference proteome</keyword>
<evidence type="ECO:0000259" key="6">
    <source>
        <dbReference type="PROSITE" id="PS51352"/>
    </source>
</evidence>
<feature type="binding site" evidence="3">
    <location>
        <position position="87"/>
    </location>
    <ligand>
        <name>Cu cation</name>
        <dbReference type="ChEBI" id="CHEBI:23378"/>
    </ligand>
</feature>
<reference evidence="7 8" key="1">
    <citation type="submission" date="2017-10" db="EMBL/GenBank/DDBJ databases">
        <title>Paenichitinophaga pekingensis gen. nov., sp. nov., isolated from activated sludge.</title>
        <authorList>
            <person name="Jin D."/>
            <person name="Kong X."/>
            <person name="Deng Y."/>
            <person name="Bai Z."/>
        </authorList>
    </citation>
    <scope>NUCLEOTIDE SEQUENCE [LARGE SCALE GENOMIC DNA]</scope>
    <source>
        <strain evidence="7 8">13</strain>
    </source>
</reference>
<keyword evidence="3" id="KW-0479">Metal-binding</keyword>
<dbReference type="PANTHER" id="PTHR12151:SF25">
    <property type="entry name" value="LINALOOL DEHYDRATASE_ISOMERASE DOMAIN-CONTAINING PROTEIN"/>
    <property type="match status" value="1"/>
</dbReference>
<sequence length="215" mass="24835">MKKLLLQQKTIWVLIIVLVPVLAWLAVTAYENRYVALPVYSTFPAWEIQGDTALLHNYVLYDQDEHATSLNDSRDKIVIVNYFFTRCPVVCPKMMKQVKRVRDAFVDDDLVQFRSFSVDPNYDTAIVLRRFAERYGVDGRQWKLVTGDKPRLYRLARNGFKITATDGDGGPSDFIHSEQLIVLDPRGQIRGYYTGTDPQAVNQLIHDIKKLEHEL</sequence>
<evidence type="ECO:0000313" key="8">
    <source>
        <dbReference type="Proteomes" id="UP000220133"/>
    </source>
</evidence>
<keyword evidence="4" id="KW-1015">Disulfide bond</keyword>
<evidence type="ECO:0000256" key="5">
    <source>
        <dbReference type="SAM" id="Phobius"/>
    </source>
</evidence>
<evidence type="ECO:0000256" key="4">
    <source>
        <dbReference type="PIRSR" id="PIRSR603782-2"/>
    </source>
</evidence>
<name>A0A291QPI9_9BACT</name>
<dbReference type="SUPFAM" id="SSF52833">
    <property type="entry name" value="Thioredoxin-like"/>
    <property type="match status" value="1"/>
</dbReference>
<keyword evidence="2 3" id="KW-0186">Copper</keyword>
<evidence type="ECO:0000256" key="3">
    <source>
        <dbReference type="PIRSR" id="PIRSR603782-1"/>
    </source>
</evidence>